<reference evidence="2" key="2">
    <citation type="submission" date="2021-04" db="EMBL/GenBank/DDBJ databases">
        <authorList>
            <person name="Gilroy R."/>
        </authorList>
    </citation>
    <scope>NUCLEOTIDE SEQUENCE</scope>
    <source>
        <strain evidence="2">CHK198-12963</strain>
    </source>
</reference>
<gene>
    <name evidence="2" type="ORF">H9931_08230</name>
</gene>
<evidence type="ECO:0000259" key="1">
    <source>
        <dbReference type="Pfam" id="PF12652"/>
    </source>
</evidence>
<sequence length="89" mass="9858">MTNSNSDTRQSLLMQVTRAGFALDDAQLFLDTHPCDPGAMAYFQQMSGAYKEAVKAYSAQFGPLIAALNSDTAYWSWISDPWPWEGGMN</sequence>
<organism evidence="2 3">
    <name type="scientific">Candidatus Enterocloster excrementigallinarum</name>
    <dbReference type="NCBI Taxonomy" id="2838558"/>
    <lineage>
        <taxon>Bacteria</taxon>
        <taxon>Bacillati</taxon>
        <taxon>Bacillota</taxon>
        <taxon>Clostridia</taxon>
        <taxon>Lachnospirales</taxon>
        <taxon>Lachnospiraceae</taxon>
        <taxon>Enterocloster</taxon>
    </lineage>
</organism>
<dbReference type="Pfam" id="PF12652">
    <property type="entry name" value="CotJB"/>
    <property type="match status" value="1"/>
</dbReference>
<accession>A0A9D2PWU3</accession>
<comment type="caution">
    <text evidence="2">The sequence shown here is derived from an EMBL/GenBank/DDBJ whole genome shotgun (WGS) entry which is preliminary data.</text>
</comment>
<dbReference type="AlphaFoldDB" id="A0A9D2PWU3"/>
<reference evidence="2" key="1">
    <citation type="journal article" date="2021" name="PeerJ">
        <title>Extensive microbial diversity within the chicken gut microbiome revealed by metagenomics and culture.</title>
        <authorList>
            <person name="Gilroy R."/>
            <person name="Ravi A."/>
            <person name="Getino M."/>
            <person name="Pursley I."/>
            <person name="Horton D.L."/>
            <person name="Alikhan N.F."/>
            <person name="Baker D."/>
            <person name="Gharbi K."/>
            <person name="Hall N."/>
            <person name="Watson M."/>
            <person name="Adriaenssens E.M."/>
            <person name="Foster-Nyarko E."/>
            <person name="Jarju S."/>
            <person name="Secka A."/>
            <person name="Antonio M."/>
            <person name="Oren A."/>
            <person name="Chaudhuri R.R."/>
            <person name="La Ragione R."/>
            <person name="Hildebrand F."/>
            <person name="Pallen M.J."/>
        </authorList>
    </citation>
    <scope>NUCLEOTIDE SEQUENCE</scope>
    <source>
        <strain evidence="2">CHK198-12963</strain>
    </source>
</reference>
<proteinExistence type="predicted"/>
<feature type="domain" description="Protein CotJB" evidence="1">
    <location>
        <begin position="11"/>
        <end position="85"/>
    </location>
</feature>
<protein>
    <submittedName>
        <fullName evidence="2">Spore coat protein CotJB</fullName>
    </submittedName>
</protein>
<evidence type="ECO:0000313" key="2">
    <source>
        <dbReference type="EMBL" id="HJC66690.1"/>
    </source>
</evidence>
<dbReference type="InterPro" id="IPR024207">
    <property type="entry name" value="CotJB_dom"/>
</dbReference>
<dbReference type="Proteomes" id="UP000823863">
    <property type="component" value="Unassembled WGS sequence"/>
</dbReference>
<name>A0A9D2PWU3_9FIRM</name>
<evidence type="ECO:0000313" key="3">
    <source>
        <dbReference type="Proteomes" id="UP000823863"/>
    </source>
</evidence>
<dbReference type="EMBL" id="DWWB01000046">
    <property type="protein sequence ID" value="HJC66690.1"/>
    <property type="molecule type" value="Genomic_DNA"/>
</dbReference>
<keyword evidence="2" id="KW-0167">Capsid protein</keyword>
<keyword evidence="2" id="KW-0946">Virion</keyword>